<dbReference type="InterPro" id="IPR029058">
    <property type="entry name" value="AB_hydrolase_fold"/>
</dbReference>
<dbReference type="SUPFAM" id="SSF53474">
    <property type="entry name" value="alpha/beta-Hydrolases"/>
    <property type="match status" value="1"/>
</dbReference>
<comment type="caution">
    <text evidence="3">The sequence shown here is derived from an EMBL/GenBank/DDBJ whole genome shotgun (WGS) entry which is preliminary data.</text>
</comment>
<dbReference type="PANTHER" id="PTHR42776:SF27">
    <property type="entry name" value="DIPEPTIDYL PEPTIDASE FAMILY MEMBER 6"/>
    <property type="match status" value="1"/>
</dbReference>
<feature type="domain" description="Peptidase S9 prolyl oligopeptidase catalytic" evidence="2">
    <location>
        <begin position="117"/>
        <end position="308"/>
    </location>
</feature>
<gene>
    <name evidence="3" type="ORF">WH52_08370</name>
</gene>
<evidence type="ECO:0000313" key="3">
    <source>
        <dbReference type="EMBL" id="OSY88034.1"/>
    </source>
</evidence>
<dbReference type="Pfam" id="PF00326">
    <property type="entry name" value="Peptidase_S9"/>
    <property type="match status" value="1"/>
</dbReference>
<dbReference type="STRING" id="1635173.WH52_08370"/>
<evidence type="ECO:0000256" key="1">
    <source>
        <dbReference type="ARBA" id="ARBA00022801"/>
    </source>
</evidence>
<protein>
    <recommendedName>
        <fullName evidence="2">Peptidase S9 prolyl oligopeptidase catalytic domain-containing protein</fullName>
    </recommendedName>
</protein>
<dbReference type="AlphaFoldDB" id="A0A1Y2PC29"/>
<reference evidence="3 4" key="1">
    <citation type="submission" date="2015-03" db="EMBL/GenBank/DDBJ databases">
        <title>Genome sequence of Tenacibaculum sp. S2-2, isolated from intestinal microbiota of sea cucumber, Apostichopus japonicas.</title>
        <authorList>
            <person name="Shao Z."/>
            <person name="Wang L."/>
            <person name="Li X."/>
        </authorList>
    </citation>
    <scope>NUCLEOTIDE SEQUENCE [LARGE SCALE GENOMIC DNA]</scope>
    <source>
        <strain evidence="3 4">S2-2</strain>
    </source>
</reference>
<dbReference type="PANTHER" id="PTHR42776">
    <property type="entry name" value="SERINE PEPTIDASE S9 FAMILY MEMBER"/>
    <property type="match status" value="1"/>
</dbReference>
<dbReference type="PROSITE" id="PS51257">
    <property type="entry name" value="PROKAR_LIPOPROTEIN"/>
    <property type="match status" value="1"/>
</dbReference>
<name>A0A1Y2PC29_9FLAO</name>
<dbReference type="GO" id="GO:0004252">
    <property type="term" value="F:serine-type endopeptidase activity"/>
    <property type="evidence" value="ECO:0007669"/>
    <property type="project" value="TreeGrafter"/>
</dbReference>
<proteinExistence type="predicted"/>
<dbReference type="InterPro" id="IPR001375">
    <property type="entry name" value="Peptidase_S9_cat"/>
</dbReference>
<dbReference type="EMBL" id="LAPZ01000005">
    <property type="protein sequence ID" value="OSY88034.1"/>
    <property type="molecule type" value="Genomic_DNA"/>
</dbReference>
<dbReference type="OrthoDB" id="9812921at2"/>
<dbReference type="Proteomes" id="UP000194221">
    <property type="component" value="Unassembled WGS sequence"/>
</dbReference>
<organism evidence="3 4">
    <name type="scientific">Tenacibaculum holothuriorum</name>
    <dbReference type="NCBI Taxonomy" id="1635173"/>
    <lineage>
        <taxon>Bacteria</taxon>
        <taxon>Pseudomonadati</taxon>
        <taxon>Bacteroidota</taxon>
        <taxon>Flavobacteriia</taxon>
        <taxon>Flavobacteriales</taxon>
        <taxon>Flavobacteriaceae</taxon>
        <taxon>Tenacibaculum</taxon>
    </lineage>
</organism>
<dbReference type="Gene3D" id="3.40.50.1820">
    <property type="entry name" value="alpha/beta hydrolase"/>
    <property type="match status" value="1"/>
</dbReference>
<dbReference type="FunCoup" id="A0A1Y2PC29">
    <property type="interactions" value="28"/>
</dbReference>
<dbReference type="InParanoid" id="A0A1Y2PC29"/>
<sequence length="308" mass="35234">MKRFILQFLILISISCYAQKSIIIKKEKIDWKNYNGLFQDTEKKVFKPKFQYLQKVNLYEITYLSDGLKIQSYAAFPKKEGKYPVIIFNRGGNRNYGALSLTPQKNRYFLNPMFSKIANEGFIIIGCNYRGSGKSEGNDEFGGNDLNDVLNLIKVVKELPKADSTKIGMYGWSRGGMMTYLALTKTNQIKAAVTGGAPSDKTIINRPKMEAGVYAQLIPNYWKNKEEELKKRSAIYLVDKLPKNVPLLILHGDSDKRVTVANSIKLSKKLEEYKIPHQLKVFEGGNHGLTKYRKKVDSLVINWFKKHL</sequence>
<dbReference type="RefSeq" id="WP_086030501.1">
    <property type="nucleotide sequence ID" value="NZ_LAPZ01000005.1"/>
</dbReference>
<evidence type="ECO:0000259" key="2">
    <source>
        <dbReference type="Pfam" id="PF00326"/>
    </source>
</evidence>
<dbReference type="GO" id="GO:0006508">
    <property type="term" value="P:proteolysis"/>
    <property type="evidence" value="ECO:0007669"/>
    <property type="project" value="InterPro"/>
</dbReference>
<accession>A0A1Y2PC29</accession>
<keyword evidence="4" id="KW-1185">Reference proteome</keyword>
<evidence type="ECO:0000313" key="4">
    <source>
        <dbReference type="Proteomes" id="UP000194221"/>
    </source>
</evidence>
<keyword evidence="1" id="KW-0378">Hydrolase</keyword>